<reference evidence="2" key="1">
    <citation type="journal article" date="2019" name="Sci. Rep.">
        <title>Draft genome of Tanacetum cinerariifolium, the natural source of mosquito coil.</title>
        <authorList>
            <person name="Yamashiro T."/>
            <person name="Shiraishi A."/>
            <person name="Satake H."/>
            <person name="Nakayama K."/>
        </authorList>
    </citation>
    <scope>NUCLEOTIDE SEQUENCE</scope>
</reference>
<name>A0A699KDG4_TANCI</name>
<comment type="caution">
    <text evidence="2">The sequence shown here is derived from an EMBL/GenBank/DDBJ whole genome shotgun (WGS) entry which is preliminary data.</text>
</comment>
<organism evidence="2">
    <name type="scientific">Tanacetum cinerariifolium</name>
    <name type="common">Dalmatian daisy</name>
    <name type="synonym">Chrysanthemum cinerariifolium</name>
    <dbReference type="NCBI Taxonomy" id="118510"/>
    <lineage>
        <taxon>Eukaryota</taxon>
        <taxon>Viridiplantae</taxon>
        <taxon>Streptophyta</taxon>
        <taxon>Embryophyta</taxon>
        <taxon>Tracheophyta</taxon>
        <taxon>Spermatophyta</taxon>
        <taxon>Magnoliopsida</taxon>
        <taxon>eudicotyledons</taxon>
        <taxon>Gunneridae</taxon>
        <taxon>Pentapetalae</taxon>
        <taxon>asterids</taxon>
        <taxon>campanulids</taxon>
        <taxon>Asterales</taxon>
        <taxon>Asteraceae</taxon>
        <taxon>Asteroideae</taxon>
        <taxon>Anthemideae</taxon>
        <taxon>Anthemidinae</taxon>
        <taxon>Tanacetum</taxon>
    </lineage>
</organism>
<accession>A0A699KDG4</accession>
<feature type="region of interest" description="Disordered" evidence="1">
    <location>
        <begin position="58"/>
        <end position="101"/>
    </location>
</feature>
<feature type="compositionally biased region" description="Acidic residues" evidence="1">
    <location>
        <begin position="62"/>
        <end position="71"/>
    </location>
</feature>
<protein>
    <submittedName>
        <fullName evidence="2">Uncharacterized protein</fullName>
    </submittedName>
</protein>
<sequence>MSLEEVPSNSYCALNKVAYSLWEEAPIMSLEEAPSNSCCALNKVAQSTSLSLSFMNFKGGDHEEEESDDNATSEKEPLEDLDDTELSEEDETAVTPPPSRLCGGMIYIHPQTHMPPLSEARVTELLAMPTPPPSPLTPMSSLLPQIPSPTLPIPLPSPMPSSPLPPHTY</sequence>
<proteinExistence type="predicted"/>
<feature type="region of interest" description="Disordered" evidence="1">
    <location>
        <begin position="147"/>
        <end position="169"/>
    </location>
</feature>
<evidence type="ECO:0000256" key="1">
    <source>
        <dbReference type="SAM" id="MobiDB-lite"/>
    </source>
</evidence>
<dbReference type="EMBL" id="BKCJ010496009">
    <property type="protein sequence ID" value="GFA82971.1"/>
    <property type="molecule type" value="Genomic_DNA"/>
</dbReference>
<gene>
    <name evidence="2" type="ORF">Tci_654943</name>
</gene>
<dbReference type="AlphaFoldDB" id="A0A699KDG4"/>
<feature type="compositionally biased region" description="Acidic residues" evidence="1">
    <location>
        <begin position="79"/>
        <end position="92"/>
    </location>
</feature>
<evidence type="ECO:0000313" key="2">
    <source>
        <dbReference type="EMBL" id="GFA82971.1"/>
    </source>
</evidence>